<dbReference type="GO" id="GO:0051537">
    <property type="term" value="F:2 iron, 2 sulfur cluster binding"/>
    <property type="evidence" value="ECO:0007669"/>
    <property type="project" value="UniProtKB-KW"/>
</dbReference>
<keyword evidence="5" id="KW-0408">Iron</keyword>
<dbReference type="EC" id="1.14.13.82" evidence="8"/>
<keyword evidence="3" id="KW-0809">Transit peptide</keyword>
<dbReference type="GO" id="GO:0046872">
    <property type="term" value="F:metal ion binding"/>
    <property type="evidence" value="ECO:0007669"/>
    <property type="project" value="UniProtKB-KW"/>
</dbReference>
<keyword evidence="6" id="KW-0411">Iron-sulfur</keyword>
<keyword evidence="1" id="KW-0001">2Fe-2S</keyword>
<evidence type="ECO:0000256" key="3">
    <source>
        <dbReference type="ARBA" id="ARBA00022946"/>
    </source>
</evidence>
<dbReference type="Proteomes" id="UP000008311">
    <property type="component" value="Unassembled WGS sequence"/>
</dbReference>
<evidence type="ECO:0000256" key="4">
    <source>
        <dbReference type="ARBA" id="ARBA00023002"/>
    </source>
</evidence>
<accession>B9TF75</accession>
<dbReference type="Pfam" id="PF19112">
    <property type="entry name" value="VanA_C"/>
    <property type="match status" value="1"/>
</dbReference>
<evidence type="ECO:0000259" key="7">
    <source>
        <dbReference type="PROSITE" id="PS51296"/>
    </source>
</evidence>
<dbReference type="InterPro" id="IPR017941">
    <property type="entry name" value="Rieske_2Fe-2S"/>
</dbReference>
<dbReference type="STRING" id="3988.B9TF75"/>
<dbReference type="GO" id="GO:0016491">
    <property type="term" value="F:oxidoreductase activity"/>
    <property type="evidence" value="ECO:0000318"/>
    <property type="project" value="GO_Central"/>
</dbReference>
<dbReference type="Gene3D" id="3.90.380.10">
    <property type="entry name" value="Naphthalene 1,2-dioxygenase Alpha Subunit, Chain A, domain 1"/>
    <property type="match status" value="1"/>
</dbReference>
<dbReference type="EMBL" id="EQ979586">
    <property type="protein sequence ID" value="EEF25490.1"/>
    <property type="molecule type" value="Genomic_DNA"/>
</dbReference>
<dbReference type="SUPFAM" id="SSF50022">
    <property type="entry name" value="ISP domain"/>
    <property type="match status" value="1"/>
</dbReference>
<dbReference type="GO" id="GO:0005737">
    <property type="term" value="C:cytoplasm"/>
    <property type="evidence" value="ECO:0000318"/>
    <property type="project" value="GO_Central"/>
</dbReference>
<organism evidence="8 9">
    <name type="scientific">Ricinus communis</name>
    <name type="common">Castor bean</name>
    <dbReference type="NCBI Taxonomy" id="3988"/>
    <lineage>
        <taxon>Eukaryota</taxon>
        <taxon>Viridiplantae</taxon>
        <taxon>Streptophyta</taxon>
        <taxon>Embryophyta</taxon>
        <taxon>Tracheophyta</taxon>
        <taxon>Spermatophyta</taxon>
        <taxon>Magnoliopsida</taxon>
        <taxon>eudicotyledons</taxon>
        <taxon>Gunneridae</taxon>
        <taxon>Pentapetalae</taxon>
        <taxon>rosids</taxon>
        <taxon>fabids</taxon>
        <taxon>Malpighiales</taxon>
        <taxon>Euphorbiaceae</taxon>
        <taxon>Acalyphoideae</taxon>
        <taxon>Acalypheae</taxon>
        <taxon>Ricinus</taxon>
    </lineage>
</organism>
<evidence type="ECO:0000256" key="2">
    <source>
        <dbReference type="ARBA" id="ARBA00022723"/>
    </source>
</evidence>
<feature type="domain" description="Rieske" evidence="7">
    <location>
        <begin position="28"/>
        <end position="132"/>
    </location>
</feature>
<dbReference type="InParanoid" id="B9TF75"/>
<dbReference type="PROSITE" id="PS51296">
    <property type="entry name" value="RIESKE"/>
    <property type="match status" value="1"/>
</dbReference>
<evidence type="ECO:0000256" key="1">
    <source>
        <dbReference type="ARBA" id="ARBA00022714"/>
    </source>
</evidence>
<dbReference type="InterPro" id="IPR050584">
    <property type="entry name" value="Cholesterol_7-desaturase"/>
</dbReference>
<dbReference type="SUPFAM" id="SSF55961">
    <property type="entry name" value="Bet v1-like"/>
    <property type="match status" value="1"/>
</dbReference>
<dbReference type="AlphaFoldDB" id="B9TF75"/>
<dbReference type="eggNOG" id="ENOG502QS20">
    <property type="taxonomic scope" value="Eukaryota"/>
</dbReference>
<proteinExistence type="predicted"/>
<dbReference type="Pfam" id="PF00355">
    <property type="entry name" value="Rieske"/>
    <property type="match status" value="1"/>
</dbReference>
<evidence type="ECO:0000256" key="6">
    <source>
        <dbReference type="ARBA" id="ARBA00023014"/>
    </source>
</evidence>
<keyword evidence="2" id="KW-0479">Metal-binding</keyword>
<dbReference type="GO" id="GO:0018489">
    <property type="term" value="F:vanillate monooxygenase activity"/>
    <property type="evidence" value="ECO:0007669"/>
    <property type="project" value="UniProtKB-EC"/>
</dbReference>
<dbReference type="PANTHER" id="PTHR21266">
    <property type="entry name" value="IRON-SULFUR DOMAIN CONTAINING PROTEIN"/>
    <property type="match status" value="1"/>
</dbReference>
<protein>
    <submittedName>
        <fullName evidence="8">Oxidoreductase, putative</fullName>
        <ecNumber evidence="8">1.14.13.82</ecNumber>
    </submittedName>
</protein>
<keyword evidence="4 8" id="KW-0560">Oxidoreductase</keyword>
<dbReference type="InterPro" id="IPR036922">
    <property type="entry name" value="Rieske_2Fe-2S_sf"/>
</dbReference>
<dbReference type="PANTHER" id="PTHR21266:SF19">
    <property type="entry name" value="CHLOROPHYLLIDE A OXYGENASE, CHLOROPLASTIC"/>
    <property type="match status" value="1"/>
</dbReference>
<keyword evidence="9" id="KW-1185">Reference proteome</keyword>
<evidence type="ECO:0000256" key="5">
    <source>
        <dbReference type="ARBA" id="ARBA00023004"/>
    </source>
</evidence>
<feature type="non-terminal residue" evidence="8">
    <location>
        <position position="293"/>
    </location>
</feature>
<sequence>MSAAVTLERPVTFEKKVAPEDRFIRNSWYVALWADELPAGKLVHQTILGEPVVLYRKEDGAPAAIVDRCSHRFAPLSMGKLLPGNRIQCPYHGLEFDQTGKCVKNPHGNCTIPAASHLRSFPVIEKYKFIWIWMGDTQADPAKIPDYSCLDTAPAAHITDTGYLNIKAHYELIVDNLLDLSHTAYVHEGILGNSGTVVADIGVEQVGDVITVARPSKDTVTPGMLQMLSPGGFERGDQHQTISWYAPSNLILEFGVSKVGEPKSQGTGYLALHLITPETARSSHYRFRAVRWG</sequence>
<name>B9TF75_RICCO</name>
<reference evidence="9" key="1">
    <citation type="journal article" date="2010" name="Nat. Biotechnol.">
        <title>Draft genome sequence of the oilseed species Ricinus communis.</title>
        <authorList>
            <person name="Chan A.P."/>
            <person name="Crabtree J."/>
            <person name="Zhao Q."/>
            <person name="Lorenzi H."/>
            <person name="Orvis J."/>
            <person name="Puiu D."/>
            <person name="Melake-Berhan A."/>
            <person name="Jones K.M."/>
            <person name="Redman J."/>
            <person name="Chen G."/>
            <person name="Cahoon E.B."/>
            <person name="Gedil M."/>
            <person name="Stanke M."/>
            <person name="Haas B.J."/>
            <person name="Wortman J.R."/>
            <person name="Fraser-Liggett C.M."/>
            <person name="Ravel J."/>
            <person name="Rabinowicz P.D."/>
        </authorList>
    </citation>
    <scope>NUCLEOTIDE SEQUENCE [LARGE SCALE GENOMIC DNA]</scope>
    <source>
        <strain evidence="9">cv. Hale</strain>
    </source>
</reference>
<evidence type="ECO:0000313" key="9">
    <source>
        <dbReference type="Proteomes" id="UP000008311"/>
    </source>
</evidence>
<dbReference type="InterPro" id="IPR044043">
    <property type="entry name" value="VanA_C_cat"/>
</dbReference>
<gene>
    <name evidence="8" type="ORF">RCOM_1938590</name>
</gene>
<dbReference type="Gene3D" id="2.102.10.10">
    <property type="entry name" value="Rieske [2Fe-2S] iron-sulphur domain"/>
    <property type="match status" value="1"/>
</dbReference>
<evidence type="ECO:0000313" key="8">
    <source>
        <dbReference type="EMBL" id="EEF25490.1"/>
    </source>
</evidence>